<gene>
    <name evidence="1" type="ORF">KS4_23230</name>
</gene>
<evidence type="ECO:0000313" key="1">
    <source>
        <dbReference type="EMBL" id="QDU34257.1"/>
    </source>
</evidence>
<evidence type="ECO:0000313" key="2">
    <source>
        <dbReference type="Proteomes" id="UP000317369"/>
    </source>
</evidence>
<dbReference type="KEGG" id="pcor:KS4_23230"/>
<name>A0A517YVK3_9BACT</name>
<keyword evidence="2" id="KW-1185">Reference proteome</keyword>
<dbReference type="AlphaFoldDB" id="A0A517YVK3"/>
<sequence length="42" mass="4792">MTCSKCRFCGEKCKGNENPKPTCKDCEARREANERAERNAVK</sequence>
<proteinExistence type="predicted"/>
<dbReference type="Proteomes" id="UP000317369">
    <property type="component" value="Chromosome"/>
</dbReference>
<accession>A0A517YVK3</accession>
<organism evidence="1 2">
    <name type="scientific">Poriferisphaera corsica</name>
    <dbReference type="NCBI Taxonomy" id="2528020"/>
    <lineage>
        <taxon>Bacteria</taxon>
        <taxon>Pseudomonadati</taxon>
        <taxon>Planctomycetota</taxon>
        <taxon>Phycisphaerae</taxon>
        <taxon>Phycisphaerales</taxon>
        <taxon>Phycisphaeraceae</taxon>
        <taxon>Poriferisphaera</taxon>
    </lineage>
</organism>
<reference evidence="1 2" key="1">
    <citation type="submission" date="2019-02" db="EMBL/GenBank/DDBJ databases">
        <title>Deep-cultivation of Planctomycetes and their phenomic and genomic characterization uncovers novel biology.</title>
        <authorList>
            <person name="Wiegand S."/>
            <person name="Jogler M."/>
            <person name="Boedeker C."/>
            <person name="Pinto D."/>
            <person name="Vollmers J."/>
            <person name="Rivas-Marin E."/>
            <person name="Kohn T."/>
            <person name="Peeters S.H."/>
            <person name="Heuer A."/>
            <person name="Rast P."/>
            <person name="Oberbeckmann S."/>
            <person name="Bunk B."/>
            <person name="Jeske O."/>
            <person name="Meyerdierks A."/>
            <person name="Storesund J.E."/>
            <person name="Kallscheuer N."/>
            <person name="Luecker S."/>
            <person name="Lage O.M."/>
            <person name="Pohl T."/>
            <person name="Merkel B.J."/>
            <person name="Hornburger P."/>
            <person name="Mueller R.-W."/>
            <person name="Bruemmer F."/>
            <person name="Labrenz M."/>
            <person name="Spormann A.M."/>
            <person name="Op den Camp H."/>
            <person name="Overmann J."/>
            <person name="Amann R."/>
            <person name="Jetten M.S.M."/>
            <person name="Mascher T."/>
            <person name="Medema M.H."/>
            <person name="Devos D.P."/>
            <person name="Kaster A.-K."/>
            <person name="Ovreas L."/>
            <person name="Rohde M."/>
            <person name="Galperin M.Y."/>
            <person name="Jogler C."/>
        </authorList>
    </citation>
    <scope>NUCLEOTIDE SEQUENCE [LARGE SCALE GENOMIC DNA]</scope>
    <source>
        <strain evidence="1 2">KS4</strain>
    </source>
</reference>
<dbReference type="EMBL" id="CP036425">
    <property type="protein sequence ID" value="QDU34257.1"/>
    <property type="molecule type" value="Genomic_DNA"/>
</dbReference>
<protein>
    <submittedName>
        <fullName evidence="1">Uncharacterized protein</fullName>
    </submittedName>
</protein>